<dbReference type="EMBL" id="CP034928">
    <property type="protein sequence ID" value="QAA77256.1"/>
    <property type="molecule type" value="Genomic_DNA"/>
</dbReference>
<evidence type="ECO:0000313" key="2">
    <source>
        <dbReference type="Proteomes" id="UP000287233"/>
    </source>
</evidence>
<sequence>MCYTPLYNGPVDNPFRYSGVVTGDLFVDREDEIAALHRAFRAGEHVFLYSPRRYGKTSLLHEAFRRLPAGEPWAFVDLSRALSLQSFVELFISAVLDGTESSADRARRWARTFLSRLQPRLVLDSAGRVQVELGFGPRLAEPATLAEALDLPQRVAEDLGVRLAVALDEFPIVAELGGDGLVRAMRAAFQMHRQVSYVFAGSQTAMMEQLFAAERSPFFRMGRPLRLDKIPRDAFVPFLVGGFRRGGMDLSADLAGELCRLVDDHPYFVQTLAHELWDQARARRPSVAAGDLTHALTSVVGWHDAYYRRLWERLSLYQRRCLLALAELGAGASLFAAATVARFELKSASHVQRALEALQREGLVHRRNGEYGLADPLFPHWARAAGLVSGRAERG</sequence>
<accession>A0A410FW15</accession>
<dbReference type="PANTHER" id="PTHR34301">
    <property type="entry name" value="DNA-BINDING PROTEIN-RELATED"/>
    <property type="match status" value="1"/>
</dbReference>
<protein>
    <recommendedName>
        <fullName evidence="3">ATP-binding protein</fullName>
    </recommendedName>
</protein>
<gene>
    <name evidence="1" type="ORF">BIP78_1490</name>
</gene>
<reference evidence="2" key="1">
    <citation type="submission" date="2018-12" db="EMBL/GenBank/DDBJ databases">
        <title>Complete genome sequence of an uncultured bacterium of the candidate phylum Bipolaricaulota.</title>
        <authorList>
            <person name="Kadnikov V.V."/>
            <person name="Mardanov A.V."/>
            <person name="Beletsky A.V."/>
            <person name="Frank Y.A."/>
            <person name="Karnachuk O.V."/>
            <person name="Ravin N.V."/>
        </authorList>
    </citation>
    <scope>NUCLEOTIDE SEQUENCE [LARGE SCALE GENOMIC DNA]</scope>
</reference>
<dbReference type="AlphaFoldDB" id="A0A410FW15"/>
<dbReference type="Gene3D" id="3.40.50.300">
    <property type="entry name" value="P-loop containing nucleotide triphosphate hydrolases"/>
    <property type="match status" value="1"/>
</dbReference>
<dbReference type="InterPro" id="IPR027417">
    <property type="entry name" value="P-loop_NTPase"/>
</dbReference>
<dbReference type="Proteomes" id="UP000287233">
    <property type="component" value="Chromosome"/>
</dbReference>
<dbReference type="PANTHER" id="PTHR34301:SF8">
    <property type="entry name" value="ATPASE DOMAIN-CONTAINING PROTEIN"/>
    <property type="match status" value="1"/>
</dbReference>
<organism evidence="1 2">
    <name type="scientific">Bipolaricaulis sibiricus</name>
    <dbReference type="NCBI Taxonomy" id="2501609"/>
    <lineage>
        <taxon>Bacteria</taxon>
        <taxon>Candidatus Bipolaricaulota</taxon>
        <taxon>Candidatus Bipolaricaulia</taxon>
        <taxon>Candidatus Bipolaricaulales</taxon>
        <taxon>Candidatus Bipolaricaulaceae</taxon>
        <taxon>Candidatus Bipolaricaulis</taxon>
    </lineage>
</organism>
<evidence type="ECO:0008006" key="3">
    <source>
        <dbReference type="Google" id="ProtNLM"/>
    </source>
</evidence>
<name>A0A410FW15_BIPS1</name>
<proteinExistence type="predicted"/>
<dbReference type="SUPFAM" id="SSF52540">
    <property type="entry name" value="P-loop containing nucleoside triphosphate hydrolases"/>
    <property type="match status" value="1"/>
</dbReference>
<dbReference type="KEGG" id="bih:BIP78_1490"/>
<evidence type="ECO:0000313" key="1">
    <source>
        <dbReference type="EMBL" id="QAA77256.1"/>
    </source>
</evidence>